<dbReference type="AlphaFoldDB" id="A0A0N1F7B8"/>
<comment type="similarity">
    <text evidence="1">Belongs to the ATP-dependent AMP-binding enzyme family.</text>
</comment>
<evidence type="ECO:0000313" key="10">
    <source>
        <dbReference type="EMBL" id="KPH83137.1"/>
    </source>
</evidence>
<evidence type="ECO:0000256" key="1">
    <source>
        <dbReference type="ARBA" id="ARBA00006432"/>
    </source>
</evidence>
<dbReference type="FunFam" id="3.30.300.30:FF:000008">
    <property type="entry name" value="2,3-dihydroxybenzoate-AMP ligase"/>
    <property type="match status" value="1"/>
</dbReference>
<comment type="catalytic activity">
    <reaction evidence="5">
        <text>3-(methylsulfanyl)propanoate + ATP + CoA = 3-(methylsulfanyl)propanoyl-CoA + AMP + diphosphate</text>
        <dbReference type="Rhea" id="RHEA:43052"/>
        <dbReference type="ChEBI" id="CHEBI:30616"/>
        <dbReference type="ChEBI" id="CHEBI:33019"/>
        <dbReference type="ChEBI" id="CHEBI:49016"/>
        <dbReference type="ChEBI" id="CHEBI:57287"/>
        <dbReference type="ChEBI" id="CHEBI:82815"/>
        <dbReference type="ChEBI" id="CHEBI:456215"/>
        <dbReference type="EC" id="6.2.1.44"/>
    </reaction>
    <physiologicalReaction direction="left-to-right" evidence="5">
        <dbReference type="Rhea" id="RHEA:43053"/>
    </physiologicalReaction>
</comment>
<name>A0A0N1F7B8_9HYPH</name>
<evidence type="ECO:0000259" key="8">
    <source>
        <dbReference type="Pfam" id="PF00501"/>
    </source>
</evidence>
<dbReference type="Pfam" id="PF00501">
    <property type="entry name" value="AMP-binding"/>
    <property type="match status" value="1"/>
</dbReference>
<evidence type="ECO:0000256" key="2">
    <source>
        <dbReference type="ARBA" id="ARBA00022598"/>
    </source>
</evidence>
<dbReference type="PANTHER" id="PTHR43859:SF4">
    <property type="entry name" value="BUTANOATE--COA LIGASE AAE1-RELATED"/>
    <property type="match status" value="1"/>
</dbReference>
<evidence type="ECO:0000259" key="9">
    <source>
        <dbReference type="Pfam" id="PF13193"/>
    </source>
</evidence>
<dbReference type="GO" id="GO:0006631">
    <property type="term" value="P:fatty acid metabolic process"/>
    <property type="evidence" value="ECO:0007669"/>
    <property type="project" value="UniProtKB-KW"/>
</dbReference>
<gene>
    <name evidence="10" type="ORF">AE618_00270</name>
</gene>
<dbReference type="PANTHER" id="PTHR43859">
    <property type="entry name" value="ACYL-ACTIVATING ENZYME"/>
    <property type="match status" value="1"/>
</dbReference>
<keyword evidence="3" id="KW-0276">Fatty acid metabolism</keyword>
<dbReference type="SUPFAM" id="SSF56801">
    <property type="entry name" value="Acetyl-CoA synthetase-like"/>
    <property type="match status" value="1"/>
</dbReference>
<organism evidence="10 11">
    <name type="scientific">Bosea vaviloviae</name>
    <dbReference type="NCBI Taxonomy" id="1526658"/>
    <lineage>
        <taxon>Bacteria</taxon>
        <taxon>Pseudomonadati</taxon>
        <taxon>Pseudomonadota</taxon>
        <taxon>Alphaproteobacteria</taxon>
        <taxon>Hyphomicrobiales</taxon>
        <taxon>Boseaceae</taxon>
        <taxon>Bosea</taxon>
    </lineage>
</organism>
<dbReference type="EC" id="6.2.1.44" evidence="6"/>
<dbReference type="InterPro" id="IPR000873">
    <property type="entry name" value="AMP-dep_synth/lig_dom"/>
</dbReference>
<dbReference type="Pfam" id="PF13193">
    <property type="entry name" value="AMP-binding_C"/>
    <property type="match status" value="1"/>
</dbReference>
<dbReference type="InterPro" id="IPR042099">
    <property type="entry name" value="ANL_N_sf"/>
</dbReference>
<accession>A0A0N1F7B8</accession>
<comment type="caution">
    <text evidence="10">The sequence shown here is derived from an EMBL/GenBank/DDBJ whole genome shotgun (WGS) entry which is preliminary data.</text>
</comment>
<dbReference type="Gene3D" id="3.40.50.12780">
    <property type="entry name" value="N-terminal domain of ligase-like"/>
    <property type="match status" value="1"/>
</dbReference>
<dbReference type="InterPro" id="IPR045851">
    <property type="entry name" value="AMP-bd_C_sf"/>
</dbReference>
<dbReference type="CDD" id="cd12118">
    <property type="entry name" value="ttLC_FACS_AEE21_like"/>
    <property type="match status" value="1"/>
</dbReference>
<evidence type="ECO:0000256" key="5">
    <source>
        <dbReference type="ARBA" id="ARBA00051915"/>
    </source>
</evidence>
<dbReference type="RefSeq" id="WP_054207062.1">
    <property type="nucleotide sequence ID" value="NZ_LGSZ01000007.1"/>
</dbReference>
<keyword evidence="2" id="KW-0436">Ligase</keyword>
<dbReference type="PATRIC" id="fig|1526658.3.peg.4341"/>
<dbReference type="InterPro" id="IPR025110">
    <property type="entry name" value="AMP-bd_C"/>
</dbReference>
<keyword evidence="11" id="KW-1185">Reference proteome</keyword>
<evidence type="ECO:0000256" key="4">
    <source>
        <dbReference type="ARBA" id="ARBA00023098"/>
    </source>
</evidence>
<dbReference type="NCBIfam" id="NF006020">
    <property type="entry name" value="PRK08162.1"/>
    <property type="match status" value="1"/>
</dbReference>
<protein>
    <recommendedName>
        <fullName evidence="7">3-methylmercaptopropionyl-CoA ligase</fullName>
        <ecNumber evidence="6">6.2.1.44</ecNumber>
    </recommendedName>
</protein>
<evidence type="ECO:0000256" key="7">
    <source>
        <dbReference type="ARBA" id="ARBA00067668"/>
    </source>
</evidence>
<feature type="domain" description="AMP-dependent synthetase/ligase" evidence="8">
    <location>
        <begin position="27"/>
        <end position="404"/>
    </location>
</feature>
<evidence type="ECO:0000256" key="3">
    <source>
        <dbReference type="ARBA" id="ARBA00022832"/>
    </source>
</evidence>
<dbReference type="OrthoDB" id="9803968at2"/>
<evidence type="ECO:0000313" key="11">
    <source>
        <dbReference type="Proteomes" id="UP000037822"/>
    </source>
</evidence>
<dbReference type="Proteomes" id="UP000037822">
    <property type="component" value="Unassembled WGS sequence"/>
</dbReference>
<dbReference type="Gene3D" id="3.30.300.30">
    <property type="match status" value="1"/>
</dbReference>
<proteinExistence type="inferred from homology"/>
<feature type="domain" description="AMP-binding enzyme C-terminal" evidence="9">
    <location>
        <begin position="454"/>
        <end position="530"/>
    </location>
</feature>
<sequence length="547" mass="60112">MTLNLDADFLQKRPANYRPLTPLNFLFRAADVFPDRVAIVHGEERHTWREYAQRCKKLASALKRTGVGRGDTVAVLAPNTPAVLETHFGVPMTGAILNTLNIRLDAAAIAFILEHSEAKAFLVDRQWSGVAKDALALLSSKPIVIDIEDALAESGERIGSCTYEEFLQRGDASDPIYSPEDEFEAISLNYTSGTTGNPKGVLFHHRGAYLNALGQLLHHKMDSDSVYLWTLPMFHCNGWCFTWAVAAVGGTHVCQRKVVADQIFDAIEEHGVTHLCGAPTVLGMLIEGAARVGRKLAKPVAVMTAGAAPPAAVLKDSEQMGFVVRHVYGSTELHGVTSICDWHREWDDVPGEDRSKMMARQGVRTAVTEAMIVANPLTLEPVPQDGTVIGEVLFRSNLGMKGYLKNPAATEEAFAGGWYRTGDLAVMHPDGYIEIKDRSKDIIISGGENISSIEIEDVLFKHPAVSYAAVIAMKDPRWGETPCAFVELKAMGFDSLTEEELLDFCRARLAKFKVPRRVIFGPIERTATGKVQKFRLRKLVQGNEQSV</sequence>
<dbReference type="GO" id="GO:0016874">
    <property type="term" value="F:ligase activity"/>
    <property type="evidence" value="ECO:0007669"/>
    <property type="project" value="UniProtKB-KW"/>
</dbReference>
<reference evidence="10 11" key="1">
    <citation type="submission" date="2015-07" db="EMBL/GenBank/DDBJ databases">
        <title>Whole genome sequencing of Bosea vaviloviae isolated from cave pool.</title>
        <authorList>
            <person name="Tan N.E.H."/>
            <person name="Lee Y.P."/>
            <person name="Gan H.M."/>
            <person name="Barton H."/>
            <person name="Savka M.A."/>
        </authorList>
    </citation>
    <scope>NUCLEOTIDE SEQUENCE [LARGE SCALE GENOMIC DNA]</scope>
    <source>
        <strain evidence="10 11">SD260</strain>
    </source>
</reference>
<dbReference type="EMBL" id="LGSZ01000007">
    <property type="protein sequence ID" value="KPH83137.1"/>
    <property type="molecule type" value="Genomic_DNA"/>
</dbReference>
<evidence type="ECO:0000256" key="6">
    <source>
        <dbReference type="ARBA" id="ARBA00066616"/>
    </source>
</evidence>
<keyword evidence="4" id="KW-0443">Lipid metabolism</keyword>